<reference evidence="2 3" key="1">
    <citation type="submission" date="2024-03" db="EMBL/GenBank/DDBJ databases">
        <title>Draft genome sequence of Klenkia sp. LSe6-5.</title>
        <authorList>
            <person name="Duangmal K."/>
            <person name="Chantavorakit T."/>
        </authorList>
    </citation>
    <scope>NUCLEOTIDE SEQUENCE [LARGE SCALE GENOMIC DNA]</scope>
    <source>
        <strain evidence="2 3">LSe6-5</strain>
    </source>
</reference>
<protein>
    <submittedName>
        <fullName evidence="2">Rv3235 family protein</fullName>
    </submittedName>
</protein>
<feature type="compositionally biased region" description="Polar residues" evidence="1">
    <location>
        <begin position="1"/>
        <end position="11"/>
    </location>
</feature>
<name>A0ABU8DTU7_9ACTN</name>
<dbReference type="EMBL" id="JBAPLU010000008">
    <property type="protein sequence ID" value="MEI4272093.1"/>
    <property type="molecule type" value="Genomic_DNA"/>
</dbReference>
<organism evidence="2 3">
    <name type="scientific">Klenkia sesuvii</name>
    <dbReference type="NCBI Taxonomy" id="3103137"/>
    <lineage>
        <taxon>Bacteria</taxon>
        <taxon>Bacillati</taxon>
        <taxon>Actinomycetota</taxon>
        <taxon>Actinomycetes</taxon>
        <taxon>Geodermatophilales</taxon>
        <taxon>Geodermatophilaceae</taxon>
        <taxon>Klenkia</taxon>
    </lineage>
</organism>
<dbReference type="Pfam" id="PF20060">
    <property type="entry name" value="DUF6459"/>
    <property type="match status" value="1"/>
</dbReference>
<comment type="caution">
    <text evidence="2">The sequence shown here is derived from an EMBL/GenBank/DDBJ whole genome shotgun (WGS) entry which is preliminary data.</text>
</comment>
<evidence type="ECO:0000313" key="2">
    <source>
        <dbReference type="EMBL" id="MEI4272093.1"/>
    </source>
</evidence>
<dbReference type="RefSeq" id="WP_336404229.1">
    <property type="nucleotide sequence ID" value="NZ_JBAPLU010000008.1"/>
</dbReference>
<accession>A0ABU8DTU7</accession>
<evidence type="ECO:0000313" key="3">
    <source>
        <dbReference type="Proteomes" id="UP001361570"/>
    </source>
</evidence>
<feature type="region of interest" description="Disordered" evidence="1">
    <location>
        <begin position="1"/>
        <end position="38"/>
    </location>
</feature>
<dbReference type="InterPro" id="IPR045596">
    <property type="entry name" value="DUF6459"/>
</dbReference>
<evidence type="ECO:0000256" key="1">
    <source>
        <dbReference type="SAM" id="MobiDB-lite"/>
    </source>
</evidence>
<feature type="compositionally biased region" description="Pro residues" evidence="1">
    <location>
        <begin position="51"/>
        <end position="60"/>
    </location>
</feature>
<proteinExistence type="predicted"/>
<feature type="region of interest" description="Disordered" evidence="1">
    <location>
        <begin position="51"/>
        <end position="74"/>
    </location>
</feature>
<sequence>MSTPAPSTTSPAVDPQGQRPVRAQLRLVPTPGPGTPPVPVTRLVLRGVPAPRPVALPGPRPGTGGRAGTPPLGPRGVDRRWGALPDPAPLAHRLLVSTLEAFCGLRPVAQLRSAYTLPVFTALTRGRRPAWTSTGTSPVLVGPVRVAEPVEGVAEVCAVARRDGRAHAVAARLEVIDGRWRCTALQVG</sequence>
<keyword evidence="3" id="KW-1185">Reference proteome</keyword>
<gene>
    <name evidence="2" type="ORF">TEK04_10200</name>
</gene>
<dbReference type="Proteomes" id="UP001361570">
    <property type="component" value="Unassembled WGS sequence"/>
</dbReference>